<proteinExistence type="predicted"/>
<evidence type="ECO:0000313" key="2">
    <source>
        <dbReference type="EMBL" id="KAF7348353.1"/>
    </source>
</evidence>
<dbReference type="Proteomes" id="UP000623467">
    <property type="component" value="Unassembled WGS sequence"/>
</dbReference>
<keyword evidence="1" id="KW-0732">Signal</keyword>
<protein>
    <recommendedName>
        <fullName evidence="4">Secreted protein</fullName>
    </recommendedName>
</protein>
<feature type="chain" id="PRO_5034679225" description="Secreted protein" evidence="1">
    <location>
        <begin position="23"/>
        <end position="110"/>
    </location>
</feature>
<sequence length="110" mass="12251">MHLEDVHLLCTISLLLLSPVNTPRLRSMVISHLQARRIGTKIKPRHSLVTSAPRTTVLSPFNTHGCHRAEHTTTTQRFLRRGVRLILQALETPTPSLSLRQGAVDSANTC</sequence>
<evidence type="ECO:0000256" key="1">
    <source>
        <dbReference type="SAM" id="SignalP"/>
    </source>
</evidence>
<evidence type="ECO:0000313" key="3">
    <source>
        <dbReference type="Proteomes" id="UP000623467"/>
    </source>
</evidence>
<keyword evidence="3" id="KW-1185">Reference proteome</keyword>
<accession>A0A8H6XVK8</accession>
<feature type="signal peptide" evidence="1">
    <location>
        <begin position="1"/>
        <end position="22"/>
    </location>
</feature>
<reference evidence="2" key="1">
    <citation type="submission" date="2020-05" db="EMBL/GenBank/DDBJ databases">
        <title>Mycena genomes resolve the evolution of fungal bioluminescence.</title>
        <authorList>
            <person name="Tsai I.J."/>
        </authorList>
    </citation>
    <scope>NUCLEOTIDE SEQUENCE</scope>
    <source>
        <strain evidence="2">160909Yilan</strain>
    </source>
</reference>
<dbReference type="AlphaFoldDB" id="A0A8H6XVK8"/>
<gene>
    <name evidence="2" type="ORF">MSAN_01789300</name>
</gene>
<dbReference type="EMBL" id="JACAZH010000017">
    <property type="protein sequence ID" value="KAF7348353.1"/>
    <property type="molecule type" value="Genomic_DNA"/>
</dbReference>
<evidence type="ECO:0008006" key="4">
    <source>
        <dbReference type="Google" id="ProtNLM"/>
    </source>
</evidence>
<comment type="caution">
    <text evidence="2">The sequence shown here is derived from an EMBL/GenBank/DDBJ whole genome shotgun (WGS) entry which is preliminary data.</text>
</comment>
<organism evidence="2 3">
    <name type="scientific">Mycena sanguinolenta</name>
    <dbReference type="NCBI Taxonomy" id="230812"/>
    <lineage>
        <taxon>Eukaryota</taxon>
        <taxon>Fungi</taxon>
        <taxon>Dikarya</taxon>
        <taxon>Basidiomycota</taxon>
        <taxon>Agaricomycotina</taxon>
        <taxon>Agaricomycetes</taxon>
        <taxon>Agaricomycetidae</taxon>
        <taxon>Agaricales</taxon>
        <taxon>Marasmiineae</taxon>
        <taxon>Mycenaceae</taxon>
        <taxon>Mycena</taxon>
    </lineage>
</organism>
<name>A0A8H6XVK8_9AGAR</name>